<accession>A0A7Y0Q9H3</accession>
<keyword evidence="2" id="KW-0808">Transferase</keyword>
<feature type="domain" description="N-acetyltransferase" evidence="1">
    <location>
        <begin position="21"/>
        <end position="176"/>
    </location>
</feature>
<dbReference type="Proteomes" id="UP000568664">
    <property type="component" value="Unassembled WGS sequence"/>
</dbReference>
<dbReference type="InterPro" id="IPR016181">
    <property type="entry name" value="Acyl_CoA_acyltransferase"/>
</dbReference>
<dbReference type="InterPro" id="IPR051531">
    <property type="entry name" value="N-acetyltransferase"/>
</dbReference>
<proteinExistence type="predicted"/>
<dbReference type="SUPFAM" id="SSF55729">
    <property type="entry name" value="Acyl-CoA N-acyltransferases (Nat)"/>
    <property type="match status" value="1"/>
</dbReference>
<reference evidence="2 3" key="1">
    <citation type="submission" date="2020-04" db="EMBL/GenBank/DDBJ databases">
        <title>Thalassotalea sp. M1531, isolated from the surface of marine red alga.</title>
        <authorList>
            <person name="Pang L."/>
            <person name="Lu D.-C."/>
        </authorList>
    </citation>
    <scope>NUCLEOTIDE SEQUENCE [LARGE SCALE GENOMIC DNA]</scope>
    <source>
        <strain evidence="2 3">M1531</strain>
    </source>
</reference>
<keyword evidence="3" id="KW-1185">Reference proteome</keyword>
<dbReference type="AlphaFoldDB" id="A0A7Y0Q9H3"/>
<dbReference type="PANTHER" id="PTHR43792:SF1">
    <property type="entry name" value="N-ACETYLTRANSFERASE DOMAIN-CONTAINING PROTEIN"/>
    <property type="match status" value="1"/>
</dbReference>
<dbReference type="RefSeq" id="WP_169076538.1">
    <property type="nucleotide sequence ID" value="NZ_JABBXH010000007.1"/>
</dbReference>
<sequence>MPSNVSHFTPPSLEFETRRVKFELLSEDESAFYVSLYCDPKIMRLIGSPLSSTTANKAFTATLKANKKPFGEKSHMKVWVAKCKESSSPLGIVSLNWLAIEFQEKDKEKHVIAPNDNEPEIGIILSRQAHGKQLAEEAITGLLSFGFSQLKIPKFHTFYQQKNIAVRRFVKKLGFEFSEVLSPFKANTTYQYITPTTFKPFVR</sequence>
<comment type="caution">
    <text evidence="2">The sequence shown here is derived from an EMBL/GenBank/DDBJ whole genome shotgun (WGS) entry which is preliminary data.</text>
</comment>
<organism evidence="2 3">
    <name type="scientific">Thalassotalea algicola</name>
    <dbReference type="NCBI Taxonomy" id="2716224"/>
    <lineage>
        <taxon>Bacteria</taxon>
        <taxon>Pseudomonadati</taxon>
        <taxon>Pseudomonadota</taxon>
        <taxon>Gammaproteobacteria</taxon>
        <taxon>Alteromonadales</taxon>
        <taxon>Colwelliaceae</taxon>
        <taxon>Thalassotalea</taxon>
    </lineage>
</organism>
<dbReference type="Gene3D" id="3.40.630.30">
    <property type="match status" value="1"/>
</dbReference>
<dbReference type="InterPro" id="IPR000182">
    <property type="entry name" value="GNAT_dom"/>
</dbReference>
<dbReference type="EMBL" id="JABBXH010000007">
    <property type="protein sequence ID" value="NMP33215.1"/>
    <property type="molecule type" value="Genomic_DNA"/>
</dbReference>
<evidence type="ECO:0000313" key="2">
    <source>
        <dbReference type="EMBL" id="NMP33215.1"/>
    </source>
</evidence>
<evidence type="ECO:0000313" key="3">
    <source>
        <dbReference type="Proteomes" id="UP000568664"/>
    </source>
</evidence>
<dbReference type="GO" id="GO:0016747">
    <property type="term" value="F:acyltransferase activity, transferring groups other than amino-acyl groups"/>
    <property type="evidence" value="ECO:0007669"/>
    <property type="project" value="InterPro"/>
</dbReference>
<evidence type="ECO:0000259" key="1">
    <source>
        <dbReference type="Pfam" id="PF13302"/>
    </source>
</evidence>
<dbReference type="Pfam" id="PF13302">
    <property type="entry name" value="Acetyltransf_3"/>
    <property type="match status" value="1"/>
</dbReference>
<dbReference type="PANTHER" id="PTHR43792">
    <property type="entry name" value="GNAT FAMILY, PUTATIVE (AFU_ORTHOLOGUE AFUA_3G00765)-RELATED-RELATED"/>
    <property type="match status" value="1"/>
</dbReference>
<name>A0A7Y0Q9H3_9GAMM</name>
<protein>
    <submittedName>
        <fullName evidence="2">GNAT family N-acetyltransferase</fullName>
    </submittedName>
</protein>
<gene>
    <name evidence="2" type="ORF">HII17_16805</name>
</gene>